<feature type="compositionally biased region" description="Polar residues" evidence="1">
    <location>
        <begin position="413"/>
        <end position="423"/>
    </location>
</feature>
<evidence type="ECO:0000313" key="3">
    <source>
        <dbReference type="EMBL" id="PPQ83170.1"/>
    </source>
</evidence>
<dbReference type="AlphaFoldDB" id="A0A409WXB0"/>
<protein>
    <recommendedName>
        <fullName evidence="2">DDE-1 domain-containing protein</fullName>
    </recommendedName>
</protein>
<dbReference type="InParanoid" id="A0A409WXB0"/>
<dbReference type="Proteomes" id="UP000284842">
    <property type="component" value="Unassembled WGS sequence"/>
</dbReference>
<organism evidence="3 4">
    <name type="scientific">Panaeolus cyanescens</name>
    <dbReference type="NCBI Taxonomy" id="181874"/>
    <lineage>
        <taxon>Eukaryota</taxon>
        <taxon>Fungi</taxon>
        <taxon>Dikarya</taxon>
        <taxon>Basidiomycota</taxon>
        <taxon>Agaricomycotina</taxon>
        <taxon>Agaricomycetes</taxon>
        <taxon>Agaricomycetidae</taxon>
        <taxon>Agaricales</taxon>
        <taxon>Agaricineae</taxon>
        <taxon>Galeropsidaceae</taxon>
        <taxon>Panaeolus</taxon>
    </lineage>
</organism>
<reference evidence="3 4" key="1">
    <citation type="journal article" date="2018" name="Evol. Lett.">
        <title>Horizontal gene cluster transfer increased hallucinogenic mushroom diversity.</title>
        <authorList>
            <person name="Reynolds H.T."/>
            <person name="Vijayakumar V."/>
            <person name="Gluck-Thaler E."/>
            <person name="Korotkin H.B."/>
            <person name="Matheny P.B."/>
            <person name="Slot J.C."/>
        </authorList>
    </citation>
    <scope>NUCLEOTIDE SEQUENCE [LARGE SCALE GENOMIC DNA]</scope>
    <source>
        <strain evidence="3 4">2629</strain>
    </source>
</reference>
<feature type="domain" description="DDE-1" evidence="2">
    <location>
        <begin position="251"/>
        <end position="340"/>
    </location>
</feature>
<dbReference type="EMBL" id="NHTK01005060">
    <property type="protein sequence ID" value="PPQ83170.1"/>
    <property type="molecule type" value="Genomic_DNA"/>
</dbReference>
<feature type="region of interest" description="Disordered" evidence="1">
    <location>
        <begin position="412"/>
        <end position="434"/>
    </location>
</feature>
<evidence type="ECO:0000313" key="4">
    <source>
        <dbReference type="Proteomes" id="UP000284842"/>
    </source>
</evidence>
<evidence type="ECO:0000259" key="2">
    <source>
        <dbReference type="Pfam" id="PF03184"/>
    </source>
</evidence>
<feature type="compositionally biased region" description="Polar residues" evidence="1">
    <location>
        <begin position="461"/>
        <end position="476"/>
    </location>
</feature>
<feature type="compositionally biased region" description="Low complexity" evidence="1">
    <location>
        <begin position="477"/>
        <end position="502"/>
    </location>
</feature>
<proteinExistence type="predicted"/>
<comment type="caution">
    <text evidence="3">The sequence shown here is derived from an EMBL/GenBank/DDBJ whole genome shotgun (WGS) entry which is preliminary data.</text>
</comment>
<dbReference type="Pfam" id="PF03184">
    <property type="entry name" value="DDE_1"/>
    <property type="match status" value="1"/>
</dbReference>
<name>A0A409WXB0_9AGAR</name>
<feature type="non-terminal residue" evidence="3">
    <location>
        <position position="638"/>
    </location>
</feature>
<feature type="region of interest" description="Disordered" evidence="1">
    <location>
        <begin position="461"/>
        <end position="504"/>
    </location>
</feature>
<dbReference type="OrthoDB" id="2917041at2759"/>
<dbReference type="STRING" id="181874.A0A409WXB0"/>
<dbReference type="GO" id="GO:0003676">
    <property type="term" value="F:nucleic acid binding"/>
    <property type="evidence" value="ECO:0007669"/>
    <property type="project" value="InterPro"/>
</dbReference>
<sequence length="638" mass="70975">MPRRPGKPKRRIPAPAAAYQDATEKEQLYDIAVKMYLKEQDAANNPQMGSVGYKPCGLQKIAERVEQLHYEKTNNRIHLLFATLGHRVKGGRSRCNTMADRMWLSPAEKQTVVKFILEMAGCSFLLSHRCLREHVNAICRSKYPKEVFPQSGVGQNWTYRFLLCHYDELRFARSSPLETKCGKAVTPEANEAWWKLLKGVLKEYNIKPHNIYGADKCGIMNRGAERERLFGPWDQQGPVYQSKGGNCDNTTVLVTICADGTYTAPTIIFKGKAVQTSWLNQAEGVLKPNVGYQVKGWTTKEIGVAWMEIFDKETKTKLSSPNKYRLLLVDGHNSHHTVVFLEYAWNPTSLSSATFLTLSLGKNRDFYLFQKGIEMSCKNFIEIFSGPFMETLTPDLIKTAFRKTGVHPFDPSQIDSSKLAPSTETDRAQRTTLLSPIPLPTDIDSIATLLDSLTINKTTPNVASGSNSSNLQCVQQPSSSPSSPLSPSSPAATPEPSTSTSTNNLIQSTINTIQTTDMAYLFDQSATVNASHPLPPQVGLTDLPTTSTFHPFSGTFIPTTSKGAALLAAICTCKDQLQDSNRRLLELHASNLLNHKYAVRLHDRLEEVEKQQKQKGKGNMRFTVKGATVLTHKAVIEE</sequence>
<evidence type="ECO:0000256" key="1">
    <source>
        <dbReference type="SAM" id="MobiDB-lite"/>
    </source>
</evidence>
<gene>
    <name evidence="3" type="ORF">CVT24_002378</name>
</gene>
<dbReference type="InterPro" id="IPR004875">
    <property type="entry name" value="DDE_SF_endonuclease_dom"/>
</dbReference>
<keyword evidence="4" id="KW-1185">Reference proteome</keyword>
<accession>A0A409WXB0</accession>